<dbReference type="EMBL" id="JABWUV010000002">
    <property type="protein sequence ID" value="KAF6379193.1"/>
    <property type="molecule type" value="Genomic_DNA"/>
</dbReference>
<organism evidence="2 3">
    <name type="scientific">Myotis myotis</name>
    <name type="common">Greater mouse-eared bat</name>
    <name type="synonym">Vespertilio myotis</name>
    <dbReference type="NCBI Taxonomy" id="51298"/>
    <lineage>
        <taxon>Eukaryota</taxon>
        <taxon>Metazoa</taxon>
        <taxon>Chordata</taxon>
        <taxon>Craniata</taxon>
        <taxon>Vertebrata</taxon>
        <taxon>Euteleostomi</taxon>
        <taxon>Mammalia</taxon>
        <taxon>Eutheria</taxon>
        <taxon>Laurasiatheria</taxon>
        <taxon>Chiroptera</taxon>
        <taxon>Yangochiroptera</taxon>
        <taxon>Vespertilionidae</taxon>
        <taxon>Myotis</taxon>
    </lineage>
</organism>
<accession>A0A7J7ZY58</accession>
<protein>
    <submittedName>
        <fullName evidence="2">Uncharacterized protein</fullName>
    </submittedName>
</protein>
<evidence type="ECO:0000313" key="3">
    <source>
        <dbReference type="Proteomes" id="UP000527355"/>
    </source>
</evidence>
<evidence type="ECO:0000313" key="2">
    <source>
        <dbReference type="EMBL" id="KAF6379193.1"/>
    </source>
</evidence>
<dbReference type="AlphaFoldDB" id="A0A7J7ZY58"/>
<proteinExistence type="predicted"/>
<name>A0A7J7ZY58_MYOMY</name>
<feature type="compositionally biased region" description="Basic and acidic residues" evidence="1">
    <location>
        <begin position="62"/>
        <end position="73"/>
    </location>
</feature>
<reference evidence="2 3" key="1">
    <citation type="journal article" date="2020" name="Nature">
        <title>Six reference-quality genomes reveal evolution of bat adaptations.</title>
        <authorList>
            <person name="Jebb D."/>
            <person name="Huang Z."/>
            <person name="Pippel M."/>
            <person name="Hughes G.M."/>
            <person name="Lavrichenko K."/>
            <person name="Devanna P."/>
            <person name="Winkler S."/>
            <person name="Jermiin L.S."/>
            <person name="Skirmuntt E.C."/>
            <person name="Katzourakis A."/>
            <person name="Burkitt-Gray L."/>
            <person name="Ray D.A."/>
            <person name="Sullivan K.A.M."/>
            <person name="Roscito J.G."/>
            <person name="Kirilenko B.M."/>
            <person name="Davalos L.M."/>
            <person name="Corthals A.P."/>
            <person name="Power M.L."/>
            <person name="Jones G."/>
            <person name="Ransome R.D."/>
            <person name="Dechmann D.K.N."/>
            <person name="Locatelli A.G."/>
            <person name="Puechmaille S.J."/>
            <person name="Fedrigo O."/>
            <person name="Jarvis E.D."/>
            <person name="Hiller M."/>
            <person name="Vernes S.C."/>
            <person name="Myers E.W."/>
            <person name="Teeling E.C."/>
        </authorList>
    </citation>
    <scope>NUCLEOTIDE SEQUENCE [LARGE SCALE GENOMIC DNA]</scope>
    <source>
        <strain evidence="2">MMyoMyo1</strain>
        <tissue evidence="2">Flight muscle</tissue>
    </source>
</reference>
<evidence type="ECO:0000256" key="1">
    <source>
        <dbReference type="SAM" id="MobiDB-lite"/>
    </source>
</evidence>
<sequence>MGLEGPSTRKWSSALRRGQQVPGHPFSGHSAVLCPSGHSPEANPLSAQHSGTDEGYSVAGDGHNDADDGHNDADDGYNVADYGYNVAGPAGGQEAVTEVAIPADDAAPSALPPGPAAELSEGRACGCTLSRALGTAAPQPEDDLPLGRNMGLCRRWTPS</sequence>
<dbReference type="Proteomes" id="UP000527355">
    <property type="component" value="Unassembled WGS sequence"/>
</dbReference>
<keyword evidence="3" id="KW-1185">Reference proteome</keyword>
<comment type="caution">
    <text evidence="2">The sequence shown here is derived from an EMBL/GenBank/DDBJ whole genome shotgun (WGS) entry which is preliminary data.</text>
</comment>
<gene>
    <name evidence="2" type="ORF">mMyoMyo1_010013</name>
</gene>
<feature type="region of interest" description="Disordered" evidence="1">
    <location>
        <begin position="1"/>
        <end position="78"/>
    </location>
</feature>